<proteinExistence type="inferred from homology"/>
<reference evidence="10" key="1">
    <citation type="submission" date="2016-03" db="EMBL/GenBank/DDBJ databases">
        <authorList>
            <person name="Heylen K."/>
            <person name="De Vos P."/>
            <person name="Vekeman B."/>
        </authorList>
    </citation>
    <scope>NUCLEOTIDE SEQUENCE [LARGE SCALE GENOMIC DNA]</scope>
    <source>
        <strain evidence="10">R-45383</strain>
    </source>
</reference>
<evidence type="ECO:0000256" key="2">
    <source>
        <dbReference type="ARBA" id="ARBA00009773"/>
    </source>
</evidence>
<evidence type="ECO:0000256" key="8">
    <source>
        <dbReference type="SAM" id="Phobius"/>
    </source>
</evidence>
<sequence length="364" mass="41034">MMLYGDHANSRLLTRLIKRILPNSQAVSLAIILLVGSVLIYSLLGLLMPVFVAIVLAYLLEGMVVKVERNVSRIVAVHLVYFTFLTVFGFVLFVLVPVVSEQTVQLVQHIPDFIHSAEAEIMRFPERHPELITEARIRQLMFSVQQDLLKYSQDLISGSAQSFVGLVALVIYLFLVPMMVFFLLKDKAVLLSWFQQFLPKDRHLSLRVWREVDRQIANYVRGKFVEVFILWAVSFLVFWWLDLNYAMLLAVLMGLSVVIPYIGATLVTLPVLAVAYLQWGLANGDHFMYVFVAYSVVQAMDGVILVPLLFSEAVNLHPIAIIVAILFFGGLWGFWGVFFAIPLATVVNAVLTAWPNSDGLSVDV</sequence>
<protein>
    <submittedName>
        <fullName evidence="9">AI-2E family transporter</fullName>
    </submittedName>
</protein>
<feature type="transmembrane region" description="Helical" evidence="8">
    <location>
        <begin position="224"/>
        <end position="241"/>
    </location>
</feature>
<keyword evidence="4" id="KW-1003">Cell membrane</keyword>
<dbReference type="GO" id="GO:0005886">
    <property type="term" value="C:plasma membrane"/>
    <property type="evidence" value="ECO:0007669"/>
    <property type="project" value="UniProtKB-SubCell"/>
</dbReference>
<dbReference type="Pfam" id="PF01594">
    <property type="entry name" value="AI-2E_transport"/>
    <property type="match status" value="1"/>
</dbReference>
<name>A0A177P2Q6_9GAMM</name>
<keyword evidence="6 8" id="KW-1133">Transmembrane helix</keyword>
<organism evidence="9 10">
    <name type="scientific">Methylomonas koyamae</name>
    <dbReference type="NCBI Taxonomy" id="702114"/>
    <lineage>
        <taxon>Bacteria</taxon>
        <taxon>Pseudomonadati</taxon>
        <taxon>Pseudomonadota</taxon>
        <taxon>Gammaproteobacteria</taxon>
        <taxon>Methylococcales</taxon>
        <taxon>Methylococcaceae</taxon>
        <taxon>Methylomonas</taxon>
    </lineage>
</organism>
<feature type="transmembrane region" description="Helical" evidence="8">
    <location>
        <begin position="20"/>
        <end position="40"/>
    </location>
</feature>
<dbReference type="STRING" id="702114.A1355_01650"/>
<keyword evidence="7 8" id="KW-0472">Membrane</keyword>
<keyword evidence="10" id="KW-1185">Reference proteome</keyword>
<feature type="transmembrane region" description="Helical" evidence="8">
    <location>
        <begin position="46"/>
        <end position="67"/>
    </location>
</feature>
<feature type="transmembrane region" description="Helical" evidence="8">
    <location>
        <begin position="163"/>
        <end position="184"/>
    </location>
</feature>
<comment type="subcellular location">
    <subcellularLocation>
        <location evidence="1">Cell membrane</location>
        <topology evidence="1">Multi-pass membrane protein</topology>
    </subcellularLocation>
</comment>
<feature type="transmembrane region" description="Helical" evidence="8">
    <location>
        <begin position="316"/>
        <end position="341"/>
    </location>
</feature>
<keyword evidence="5 8" id="KW-0812">Transmembrane</keyword>
<comment type="caution">
    <text evidence="9">The sequence shown here is derived from an EMBL/GenBank/DDBJ whole genome shotgun (WGS) entry which is preliminary data.</text>
</comment>
<evidence type="ECO:0000256" key="1">
    <source>
        <dbReference type="ARBA" id="ARBA00004651"/>
    </source>
</evidence>
<evidence type="ECO:0000256" key="7">
    <source>
        <dbReference type="ARBA" id="ARBA00023136"/>
    </source>
</evidence>
<keyword evidence="3" id="KW-0813">Transport</keyword>
<dbReference type="PANTHER" id="PTHR21716">
    <property type="entry name" value="TRANSMEMBRANE PROTEIN"/>
    <property type="match status" value="1"/>
</dbReference>
<feature type="transmembrane region" description="Helical" evidence="8">
    <location>
        <begin position="79"/>
        <end position="99"/>
    </location>
</feature>
<feature type="transmembrane region" description="Helical" evidence="8">
    <location>
        <begin position="289"/>
        <end position="310"/>
    </location>
</feature>
<dbReference type="Proteomes" id="UP000077628">
    <property type="component" value="Unassembled WGS sequence"/>
</dbReference>
<evidence type="ECO:0000256" key="6">
    <source>
        <dbReference type="ARBA" id="ARBA00022989"/>
    </source>
</evidence>
<gene>
    <name evidence="9" type="ORF">A1355_01650</name>
</gene>
<evidence type="ECO:0000313" key="9">
    <source>
        <dbReference type="EMBL" id="OAI23699.1"/>
    </source>
</evidence>
<evidence type="ECO:0000313" key="10">
    <source>
        <dbReference type="Proteomes" id="UP000077628"/>
    </source>
</evidence>
<dbReference type="GO" id="GO:0055085">
    <property type="term" value="P:transmembrane transport"/>
    <property type="evidence" value="ECO:0007669"/>
    <property type="project" value="TreeGrafter"/>
</dbReference>
<accession>A0A177P2Q6</accession>
<dbReference type="EMBL" id="LUUK01000056">
    <property type="protein sequence ID" value="OAI23699.1"/>
    <property type="molecule type" value="Genomic_DNA"/>
</dbReference>
<dbReference type="RefSeq" id="WP_064025821.1">
    <property type="nucleotide sequence ID" value="NZ_LUUK01000056.1"/>
</dbReference>
<comment type="similarity">
    <text evidence="2">Belongs to the autoinducer-2 exporter (AI-2E) (TC 2.A.86) family.</text>
</comment>
<feature type="transmembrane region" description="Helical" evidence="8">
    <location>
        <begin position="247"/>
        <end position="277"/>
    </location>
</feature>
<dbReference type="PANTHER" id="PTHR21716:SF53">
    <property type="entry name" value="PERMEASE PERM-RELATED"/>
    <property type="match status" value="1"/>
</dbReference>
<dbReference type="InterPro" id="IPR002549">
    <property type="entry name" value="AI-2E-like"/>
</dbReference>
<evidence type="ECO:0000256" key="4">
    <source>
        <dbReference type="ARBA" id="ARBA00022475"/>
    </source>
</evidence>
<evidence type="ECO:0000256" key="5">
    <source>
        <dbReference type="ARBA" id="ARBA00022692"/>
    </source>
</evidence>
<dbReference type="AlphaFoldDB" id="A0A177P2Q6"/>
<evidence type="ECO:0000256" key="3">
    <source>
        <dbReference type="ARBA" id="ARBA00022448"/>
    </source>
</evidence>